<dbReference type="PANTHER" id="PTHR42784">
    <property type="entry name" value="PYRANOSE 2-OXIDASE"/>
    <property type="match status" value="1"/>
</dbReference>
<keyword evidence="3" id="KW-0285">Flavoprotein</keyword>
<dbReference type="InterPro" id="IPR000172">
    <property type="entry name" value="GMC_OxRdtase_N"/>
</dbReference>
<gene>
    <name evidence="9" type="ORF">DES53_102141</name>
</gene>
<dbReference type="InterPro" id="IPR036188">
    <property type="entry name" value="FAD/NAD-bd_sf"/>
</dbReference>
<accession>A0A366HR95</accession>
<feature type="domain" description="Glucose-methanol-choline oxidoreductase N-terminal" evidence="7">
    <location>
        <begin position="255"/>
        <end position="367"/>
    </location>
</feature>
<dbReference type="SUPFAM" id="SSF51905">
    <property type="entry name" value="FAD/NAD(P)-binding domain"/>
    <property type="match status" value="1"/>
</dbReference>
<dbReference type="Proteomes" id="UP000253426">
    <property type="component" value="Unassembled WGS sequence"/>
</dbReference>
<organism evidence="9 10">
    <name type="scientific">Roseimicrobium gellanilyticum</name>
    <dbReference type="NCBI Taxonomy" id="748857"/>
    <lineage>
        <taxon>Bacteria</taxon>
        <taxon>Pseudomonadati</taxon>
        <taxon>Verrucomicrobiota</taxon>
        <taxon>Verrucomicrobiia</taxon>
        <taxon>Verrucomicrobiales</taxon>
        <taxon>Verrucomicrobiaceae</taxon>
        <taxon>Roseimicrobium</taxon>
    </lineage>
</organism>
<keyword evidence="6" id="KW-1133">Transmembrane helix</keyword>
<name>A0A366HR95_9BACT</name>
<dbReference type="PANTHER" id="PTHR42784:SF1">
    <property type="entry name" value="PYRANOSE 2-OXIDASE"/>
    <property type="match status" value="1"/>
</dbReference>
<comment type="cofactor">
    <cofactor evidence="1">
        <name>FAD</name>
        <dbReference type="ChEBI" id="CHEBI:57692"/>
    </cofactor>
</comment>
<dbReference type="GO" id="GO:0050660">
    <property type="term" value="F:flavin adenine dinucleotide binding"/>
    <property type="evidence" value="ECO:0007669"/>
    <property type="project" value="InterPro"/>
</dbReference>
<reference evidence="9 10" key="1">
    <citation type="submission" date="2018-06" db="EMBL/GenBank/DDBJ databases">
        <title>Genomic Encyclopedia of Type Strains, Phase IV (KMG-IV): sequencing the most valuable type-strain genomes for metagenomic binning, comparative biology and taxonomic classification.</title>
        <authorList>
            <person name="Goeker M."/>
        </authorList>
    </citation>
    <scope>NUCLEOTIDE SEQUENCE [LARGE SCALE GENOMIC DNA]</scope>
    <source>
        <strain evidence="9 10">DSM 25532</strain>
    </source>
</reference>
<dbReference type="AlphaFoldDB" id="A0A366HR95"/>
<dbReference type="EMBL" id="QNRR01000002">
    <property type="protein sequence ID" value="RBP45759.1"/>
    <property type="molecule type" value="Genomic_DNA"/>
</dbReference>
<feature type="domain" description="Glucose-methanol-choline oxidoreductase C-terminal" evidence="8">
    <location>
        <begin position="459"/>
        <end position="581"/>
    </location>
</feature>
<keyword evidence="6" id="KW-0812">Transmembrane</keyword>
<sequence>MLRAMPILTERKTQPQYDAIVVGSGAGGGMAALILALNGMKVLMIEAGRNYDPTTETPMFNTPEMAPLRGDRTPDRFFGYYDATVNGGWTVPGEPYTNKPGTEGDFWWWRARMLGGRTNHWGRISLRFGPRDFKCASTDGLGVDWPMTYDDMHPWYDRVEKLIGVYGENDGIENAPNSSPGVLLPPPKPRVGELLAKKAGKKVGVPIVAAHRAVLSQALDGPRLAKELFPNNSKAQQIMATDMSLRAPCFWATNCIRGCSIRANFQSTTVLIPPALTTGNLDVITDAMVREVMVGKDGKATGVHYIDKPTRSDRVAKARVVIIAGGTCETARILMNSQGKDKGGLGNQSGQLGKNLMDSVGANLSAHIPAMEDLPPYNEDGAGGLHTYSPWWLVREHGKLGFPRGYHIEMGGGRSMPGVGSFGILDKTSPGTYGSKLKEEARRYYGASFGFSGRGEMVPNKDCYCELDPKVVDQWGIPVLRFHWKWADYEIKQAEHMQNTFAELLEQMGGKPKPQSGKDAIKKPGEIIHEVGAARMGDKATNSITNQYCQTWEVKNLFLMDGAVLPSNPDKNPTLTILALAWRSCEWMMEEMKQGNI</sequence>
<proteinExistence type="inferred from homology"/>
<dbReference type="Pfam" id="PF00732">
    <property type="entry name" value="GMC_oxred_N"/>
    <property type="match status" value="1"/>
</dbReference>
<comment type="caution">
    <text evidence="9">The sequence shown here is derived from an EMBL/GenBank/DDBJ whole genome shotgun (WGS) entry which is preliminary data.</text>
</comment>
<keyword evidence="5" id="KW-0560">Oxidoreductase</keyword>
<evidence type="ECO:0000259" key="8">
    <source>
        <dbReference type="Pfam" id="PF05199"/>
    </source>
</evidence>
<evidence type="ECO:0000313" key="10">
    <source>
        <dbReference type="Proteomes" id="UP000253426"/>
    </source>
</evidence>
<dbReference type="Pfam" id="PF05199">
    <property type="entry name" value="GMC_oxred_C"/>
    <property type="match status" value="1"/>
</dbReference>
<evidence type="ECO:0000256" key="5">
    <source>
        <dbReference type="ARBA" id="ARBA00023002"/>
    </source>
</evidence>
<feature type="transmembrane region" description="Helical" evidence="6">
    <location>
        <begin position="20"/>
        <end position="40"/>
    </location>
</feature>
<dbReference type="GO" id="GO:0016614">
    <property type="term" value="F:oxidoreductase activity, acting on CH-OH group of donors"/>
    <property type="evidence" value="ECO:0007669"/>
    <property type="project" value="InterPro"/>
</dbReference>
<evidence type="ECO:0000256" key="2">
    <source>
        <dbReference type="ARBA" id="ARBA00010790"/>
    </source>
</evidence>
<protein>
    <submittedName>
        <fullName evidence="9">Choline dehydrogenase-like flavoprotein</fullName>
    </submittedName>
</protein>
<keyword evidence="10" id="KW-1185">Reference proteome</keyword>
<dbReference type="InterPro" id="IPR051473">
    <property type="entry name" value="P2Ox-like"/>
</dbReference>
<evidence type="ECO:0000256" key="1">
    <source>
        <dbReference type="ARBA" id="ARBA00001974"/>
    </source>
</evidence>
<keyword evidence="4" id="KW-0274">FAD</keyword>
<dbReference type="InterPro" id="IPR007867">
    <property type="entry name" value="GMC_OxRtase_C"/>
</dbReference>
<evidence type="ECO:0000259" key="7">
    <source>
        <dbReference type="Pfam" id="PF00732"/>
    </source>
</evidence>
<dbReference type="Gene3D" id="3.50.50.60">
    <property type="entry name" value="FAD/NAD(P)-binding domain"/>
    <property type="match status" value="2"/>
</dbReference>
<dbReference type="SUPFAM" id="SSF54373">
    <property type="entry name" value="FAD-linked reductases, C-terminal domain"/>
    <property type="match status" value="1"/>
</dbReference>
<comment type="similarity">
    <text evidence="2">Belongs to the GMC oxidoreductase family.</text>
</comment>
<evidence type="ECO:0000256" key="4">
    <source>
        <dbReference type="ARBA" id="ARBA00022827"/>
    </source>
</evidence>
<evidence type="ECO:0000256" key="6">
    <source>
        <dbReference type="SAM" id="Phobius"/>
    </source>
</evidence>
<evidence type="ECO:0000313" key="9">
    <source>
        <dbReference type="EMBL" id="RBP45759.1"/>
    </source>
</evidence>
<keyword evidence="6" id="KW-0472">Membrane</keyword>
<evidence type="ECO:0000256" key="3">
    <source>
        <dbReference type="ARBA" id="ARBA00022630"/>
    </source>
</evidence>